<keyword evidence="4 8" id="KW-0256">Endoplasmic reticulum</keyword>
<dbReference type="EC" id="3.6.1.-" evidence="8"/>
<evidence type="ECO:0000256" key="7">
    <source>
        <dbReference type="ARBA" id="ARBA00023136"/>
    </source>
</evidence>
<keyword evidence="3 8" id="KW-0378">Hydrolase</keyword>
<organism evidence="11 12">
    <name type="scientific">Oculimacula yallundae</name>
    <dbReference type="NCBI Taxonomy" id="86028"/>
    <lineage>
        <taxon>Eukaryota</taxon>
        <taxon>Fungi</taxon>
        <taxon>Dikarya</taxon>
        <taxon>Ascomycota</taxon>
        <taxon>Pezizomycotina</taxon>
        <taxon>Leotiomycetes</taxon>
        <taxon>Helotiales</taxon>
        <taxon>Ploettnerulaceae</taxon>
        <taxon>Oculimacula</taxon>
    </lineage>
</organism>
<keyword evidence="7 8" id="KW-0472">Membrane</keyword>
<keyword evidence="12" id="KW-1185">Reference proteome</keyword>
<keyword evidence="8" id="KW-0594">Phospholipid biosynthesis</keyword>
<comment type="catalytic activity">
    <reaction evidence="8">
        <text>(9Z)-octadecenoyl-CoA + H2O = S-(9Z-octadecenoyl)-4'-phosphopantetheine + adenosine 3',5'-bisphosphate + 2 H(+)</text>
        <dbReference type="Rhea" id="RHEA:65564"/>
        <dbReference type="ChEBI" id="CHEBI:15377"/>
        <dbReference type="ChEBI" id="CHEBI:15378"/>
        <dbReference type="ChEBI" id="CHEBI:57387"/>
        <dbReference type="ChEBI" id="CHEBI:58343"/>
        <dbReference type="ChEBI" id="CHEBI:156553"/>
    </reaction>
</comment>
<keyword evidence="6" id="KW-0443">Lipid metabolism</keyword>
<dbReference type="HAMAP" id="MF_03231">
    <property type="entry name" value="SCS3"/>
    <property type="match status" value="1"/>
</dbReference>
<gene>
    <name evidence="8" type="primary">SCS3</name>
    <name evidence="8" type="synonym">FIT2B</name>
    <name evidence="11" type="ORF">VTL71DRAFT_8211</name>
</gene>
<comment type="function">
    <text evidence="8">Fatty acyl-coenzyme A (CoA) diphosphatase that hydrolyzes fatty acyl-CoA to yield acyl-4'-phosphopantetheine and adenosine 3',5'-bisphosphate. Preferentially hydrolyzes unsaturated long-chain acyl-CoA substrates in the endoplasmic reticulum (ER) lumen. This catalytic activity is required for maintaining ER structure and for lipid droplets (LDs) biogenesis, which are lipid storage organelles involved in maintaining lipid and energy homeostasis. May directly bind to diacylglycerol (DAGs) and triacylglycerol, which is also important for LD biogenesis. May support directional budding of nacent LDs from the ER into the cytosol by reducing DAG levels at sites of LD formation. May play a role in the regulation of cell morphology and cytoskeletal organization. Involved in phospholipid biosynthesis.</text>
</comment>
<dbReference type="Proteomes" id="UP001595075">
    <property type="component" value="Unassembled WGS sequence"/>
</dbReference>
<evidence type="ECO:0000256" key="1">
    <source>
        <dbReference type="ARBA" id="ARBA00004477"/>
    </source>
</evidence>
<keyword evidence="5 8" id="KW-1133">Transmembrane helix</keyword>
<keyword evidence="8" id="KW-0444">Lipid biosynthesis</keyword>
<comment type="catalytic activity">
    <reaction evidence="8">
        <text>hexadecanoyl-CoA + H2O = S-hexadecanoyl-4'-phosphopantetheine + adenosine 3',5'-bisphosphate + 2 H(+)</text>
        <dbReference type="Rhea" id="RHEA:50032"/>
        <dbReference type="ChEBI" id="CHEBI:15377"/>
        <dbReference type="ChEBI" id="CHEBI:15378"/>
        <dbReference type="ChEBI" id="CHEBI:57379"/>
        <dbReference type="ChEBI" id="CHEBI:58343"/>
        <dbReference type="ChEBI" id="CHEBI:132018"/>
    </reaction>
</comment>
<feature type="transmembrane region" description="Helical" evidence="10">
    <location>
        <begin position="314"/>
        <end position="334"/>
    </location>
</feature>
<dbReference type="PANTHER" id="PTHR23129">
    <property type="entry name" value="ACYL-COENZYME A DIPHOSPHATASE FITM2"/>
    <property type="match status" value="1"/>
</dbReference>
<sequence length="346" mass="37915">MESPSITPRRSQRIQKLASSPGATDESLPRATDTTAISLSSSKMTTRRSPFLPTSLETILISVYPATLLVGSLFGLLDPAARASPYNATTQSHFANTAPSYFAKKSNIFNVFFVKQGWAWVTFGYLFFLFTHPATGPTALAITPKRLRGLFRYSLVTLWWIFVTQWFFGPAIIDRGFTLTGGQCELVEAADAGHVEMDTTRQFVTGVACKAVGGKWKGGHDISGHVFLLVLGSMFLFEEVFHVVLRAGGAKEERTIIMNDGAVKSAEVEAQSEKGLADSSSWTLAAKFVLGIGALCLYMLLMTAAYFHTWFEKFTGLLVAFSGIFLVYFLPRVVPTMRDVLGMPGL</sequence>
<evidence type="ECO:0000256" key="2">
    <source>
        <dbReference type="ARBA" id="ARBA00022692"/>
    </source>
</evidence>
<proteinExistence type="inferred from homology"/>
<accession>A0ABR4CWX8</accession>
<feature type="region of interest" description="Disordered" evidence="9">
    <location>
        <begin position="1"/>
        <end position="31"/>
    </location>
</feature>
<evidence type="ECO:0000313" key="11">
    <source>
        <dbReference type="EMBL" id="KAL2074433.1"/>
    </source>
</evidence>
<name>A0ABR4CWX8_9HELO</name>
<evidence type="ECO:0000256" key="9">
    <source>
        <dbReference type="SAM" id="MobiDB-lite"/>
    </source>
</evidence>
<evidence type="ECO:0000256" key="5">
    <source>
        <dbReference type="ARBA" id="ARBA00022989"/>
    </source>
</evidence>
<dbReference type="EMBL" id="JAZHXI010000002">
    <property type="protein sequence ID" value="KAL2074433.1"/>
    <property type="molecule type" value="Genomic_DNA"/>
</dbReference>
<keyword evidence="2 8" id="KW-0812">Transmembrane</keyword>
<dbReference type="Pfam" id="PF10261">
    <property type="entry name" value="FIT"/>
    <property type="match status" value="1"/>
</dbReference>
<comment type="similarity">
    <text evidence="8">Belongs to the FIT family. Fungal FIT2B/SCS3 subfamily.</text>
</comment>
<evidence type="ECO:0000256" key="8">
    <source>
        <dbReference type="HAMAP-Rule" id="MF_03231"/>
    </source>
</evidence>
<comment type="catalytic activity">
    <reaction evidence="8">
        <text>(5Z,8Z,11Z,14Z)-eicosatetraenoyl-CoA + H2O = S-(5Z,8Z,11Z,14Z-eicosatetraenoyl)-4'-phosphopantetheine + adenosine 3',5'-bisphosphate + 2 H(+)</text>
        <dbReference type="Rhea" id="RHEA:65568"/>
        <dbReference type="ChEBI" id="CHEBI:15377"/>
        <dbReference type="ChEBI" id="CHEBI:15378"/>
        <dbReference type="ChEBI" id="CHEBI:57368"/>
        <dbReference type="ChEBI" id="CHEBI:58343"/>
        <dbReference type="ChEBI" id="CHEBI:156554"/>
    </reaction>
</comment>
<evidence type="ECO:0000256" key="4">
    <source>
        <dbReference type="ARBA" id="ARBA00022824"/>
    </source>
</evidence>
<feature type="transmembrane region" description="Helical" evidence="10">
    <location>
        <begin position="288"/>
        <end position="308"/>
    </location>
</feature>
<protein>
    <recommendedName>
        <fullName evidence="8">Acyl-coenzyme A diphosphatase SCS3</fullName>
        <ecNumber evidence="8">3.6.1.-</ecNumber>
    </recommendedName>
    <alternativeName>
        <fullName evidence="8">FIT family protein SCS3</fullName>
    </alternativeName>
</protein>
<evidence type="ECO:0000256" key="6">
    <source>
        <dbReference type="ARBA" id="ARBA00023098"/>
    </source>
</evidence>
<keyword evidence="8" id="KW-1208">Phospholipid metabolism</keyword>
<feature type="transmembrane region" description="Helical" evidence="10">
    <location>
        <begin position="108"/>
        <end position="130"/>
    </location>
</feature>
<dbReference type="PANTHER" id="PTHR23129:SF0">
    <property type="entry name" value="ACYL-COENZYME A DIPHOSPHATASE FITM2"/>
    <property type="match status" value="1"/>
</dbReference>
<dbReference type="InterPro" id="IPR046400">
    <property type="entry name" value="SCS3"/>
</dbReference>
<evidence type="ECO:0000313" key="12">
    <source>
        <dbReference type="Proteomes" id="UP001595075"/>
    </source>
</evidence>
<comment type="caution">
    <text evidence="11">The sequence shown here is derived from an EMBL/GenBank/DDBJ whole genome shotgun (WGS) entry which is preliminary data.</text>
</comment>
<dbReference type="InterPro" id="IPR019388">
    <property type="entry name" value="FIT"/>
</dbReference>
<feature type="active site" evidence="8">
    <location>
        <position position="308"/>
    </location>
</feature>
<feature type="transmembrane region" description="Helical" evidence="10">
    <location>
        <begin position="226"/>
        <end position="245"/>
    </location>
</feature>
<feature type="active site" evidence="8">
    <location>
        <position position="225"/>
    </location>
</feature>
<feature type="transmembrane region" description="Helical" evidence="10">
    <location>
        <begin position="150"/>
        <end position="168"/>
    </location>
</feature>
<comment type="catalytic activity">
    <reaction evidence="8">
        <text>an acyl-CoA + H2O = an acyl-4'-phosphopantetheine + adenosine 3',5'-bisphosphate + 2 H(+)</text>
        <dbReference type="Rhea" id="RHEA:50044"/>
        <dbReference type="ChEBI" id="CHEBI:15377"/>
        <dbReference type="ChEBI" id="CHEBI:15378"/>
        <dbReference type="ChEBI" id="CHEBI:58342"/>
        <dbReference type="ChEBI" id="CHEBI:58343"/>
        <dbReference type="ChEBI" id="CHEBI:132023"/>
    </reaction>
</comment>
<comment type="subcellular location">
    <subcellularLocation>
        <location evidence="1 8">Endoplasmic reticulum membrane</location>
        <topology evidence="1 8">Multi-pass membrane protein</topology>
    </subcellularLocation>
</comment>
<evidence type="ECO:0000256" key="3">
    <source>
        <dbReference type="ARBA" id="ARBA00022801"/>
    </source>
</evidence>
<feature type="transmembrane region" description="Helical" evidence="10">
    <location>
        <begin position="51"/>
        <end position="77"/>
    </location>
</feature>
<reference evidence="11 12" key="1">
    <citation type="journal article" date="2024" name="Commun. Biol.">
        <title>Comparative genomic analysis of thermophilic fungi reveals convergent evolutionary adaptations and gene losses.</title>
        <authorList>
            <person name="Steindorff A.S."/>
            <person name="Aguilar-Pontes M.V."/>
            <person name="Robinson A.J."/>
            <person name="Andreopoulos B."/>
            <person name="LaButti K."/>
            <person name="Kuo A."/>
            <person name="Mondo S."/>
            <person name="Riley R."/>
            <person name="Otillar R."/>
            <person name="Haridas S."/>
            <person name="Lipzen A."/>
            <person name="Grimwood J."/>
            <person name="Schmutz J."/>
            <person name="Clum A."/>
            <person name="Reid I.D."/>
            <person name="Moisan M.C."/>
            <person name="Butler G."/>
            <person name="Nguyen T.T.M."/>
            <person name="Dewar K."/>
            <person name="Conant G."/>
            <person name="Drula E."/>
            <person name="Henrissat B."/>
            <person name="Hansel C."/>
            <person name="Singer S."/>
            <person name="Hutchinson M.I."/>
            <person name="de Vries R.P."/>
            <person name="Natvig D.O."/>
            <person name="Powell A.J."/>
            <person name="Tsang A."/>
            <person name="Grigoriev I.V."/>
        </authorList>
    </citation>
    <scope>NUCLEOTIDE SEQUENCE [LARGE SCALE GENOMIC DNA]</scope>
    <source>
        <strain evidence="11 12">CBS 494.80</strain>
    </source>
</reference>
<evidence type="ECO:0000256" key="10">
    <source>
        <dbReference type="SAM" id="Phobius"/>
    </source>
</evidence>